<name>A0AAP4C9W1_9MICC</name>
<evidence type="ECO:0000313" key="1">
    <source>
        <dbReference type="EMBL" id="MDK6275857.1"/>
    </source>
</evidence>
<dbReference type="AlphaFoldDB" id="A0AAP4C9W1"/>
<reference evidence="1" key="1">
    <citation type="submission" date="2023-05" db="EMBL/GenBank/DDBJ databases">
        <title>Cataloging the Phylogenetic Diversity of Human Bladder Bacteria.</title>
        <authorList>
            <person name="Du J."/>
        </authorList>
    </citation>
    <scope>NUCLEOTIDE SEQUENCE</scope>
    <source>
        <strain evidence="1">UMB9978</strain>
    </source>
</reference>
<dbReference type="EMBL" id="JASODW010000014">
    <property type="protein sequence ID" value="MDK6275857.1"/>
    <property type="molecule type" value="Genomic_DNA"/>
</dbReference>
<sequence>MMDVNTRFFEITLVLHGHGVVGLSVLGVLAGLDLEVVAQVRPGDLIEADALWLASSVQMLRPVSRVDGTEVSLDPELHEVLSHTLEQTL</sequence>
<dbReference type="Proteomes" id="UP001240483">
    <property type="component" value="Unassembled WGS sequence"/>
</dbReference>
<dbReference type="RefSeq" id="WP_219401399.1">
    <property type="nucleotide sequence ID" value="NZ_JASODW010000014.1"/>
</dbReference>
<evidence type="ECO:0000313" key="2">
    <source>
        <dbReference type="Proteomes" id="UP001240483"/>
    </source>
</evidence>
<organism evidence="1 2">
    <name type="scientific">Pseudoglutamicibacter cumminsii</name>
    <dbReference type="NCBI Taxonomy" id="156979"/>
    <lineage>
        <taxon>Bacteria</taxon>
        <taxon>Bacillati</taxon>
        <taxon>Actinomycetota</taxon>
        <taxon>Actinomycetes</taxon>
        <taxon>Micrococcales</taxon>
        <taxon>Micrococcaceae</taxon>
        <taxon>Pseudoglutamicibacter</taxon>
    </lineage>
</organism>
<gene>
    <name evidence="1" type="ORF">QP116_08960</name>
</gene>
<comment type="caution">
    <text evidence="1">The sequence shown here is derived from an EMBL/GenBank/DDBJ whole genome shotgun (WGS) entry which is preliminary data.</text>
</comment>
<proteinExistence type="predicted"/>
<accession>A0AAP4C9W1</accession>
<protein>
    <submittedName>
        <fullName evidence="1">Uncharacterized protein</fullName>
    </submittedName>
</protein>